<sequence length="238" mass="27646">MNSEEYKKLARNKIEADALTQQVRDVIKTTKWQKQDMREGFKETFKPLIKSQDSIKKSIDEQQNATIAQLKANQLALTSGLEKINETNLRLAEMRELPALEGVYDDPSTSRPRSPTCYNIEKNFDKVDLELLEIMGYPRPNNFFGTDIDRLEEILNEVKNDLLNKMEERAIHISSINREKRGTSKPGDFTIKFNPSLKLNPEKKHQLALDRLSMTYSWYNIRSDYGNNKIKYTHDGTN</sequence>
<reference evidence="1 2" key="1">
    <citation type="submission" date="2022-05" db="EMBL/GenBank/DDBJ databases">
        <authorList>
            <consortium name="Genoscope - CEA"/>
            <person name="William W."/>
        </authorList>
    </citation>
    <scope>NUCLEOTIDE SEQUENCE [LARGE SCALE GENOMIC DNA]</scope>
</reference>
<evidence type="ECO:0000313" key="2">
    <source>
        <dbReference type="Proteomes" id="UP001159405"/>
    </source>
</evidence>
<dbReference type="Proteomes" id="UP001159405">
    <property type="component" value="Unassembled WGS sequence"/>
</dbReference>
<accession>A0ABN8QKY4</accession>
<protein>
    <submittedName>
        <fullName evidence="1">Uncharacterized protein</fullName>
    </submittedName>
</protein>
<proteinExistence type="predicted"/>
<organism evidence="1 2">
    <name type="scientific">Porites lobata</name>
    <dbReference type="NCBI Taxonomy" id="104759"/>
    <lineage>
        <taxon>Eukaryota</taxon>
        <taxon>Metazoa</taxon>
        <taxon>Cnidaria</taxon>
        <taxon>Anthozoa</taxon>
        <taxon>Hexacorallia</taxon>
        <taxon>Scleractinia</taxon>
        <taxon>Fungiina</taxon>
        <taxon>Poritidae</taxon>
        <taxon>Porites</taxon>
    </lineage>
</organism>
<gene>
    <name evidence="1" type="ORF">PLOB_00007715</name>
</gene>
<keyword evidence="2" id="KW-1185">Reference proteome</keyword>
<name>A0ABN8QKY4_9CNID</name>
<evidence type="ECO:0000313" key="1">
    <source>
        <dbReference type="EMBL" id="CAH3166546.1"/>
    </source>
</evidence>
<comment type="caution">
    <text evidence="1">The sequence shown here is derived from an EMBL/GenBank/DDBJ whole genome shotgun (WGS) entry which is preliminary data.</text>
</comment>
<dbReference type="EMBL" id="CALNXK010000137">
    <property type="protein sequence ID" value="CAH3166546.1"/>
    <property type="molecule type" value="Genomic_DNA"/>
</dbReference>